<feature type="transmembrane region" description="Helical" evidence="1">
    <location>
        <begin position="130"/>
        <end position="156"/>
    </location>
</feature>
<gene>
    <name evidence="2" type="ORF">BU23DRAFT_578010</name>
</gene>
<proteinExistence type="predicted"/>
<dbReference type="AlphaFoldDB" id="A0A6A5VIP0"/>
<sequence length="576" mass="63243">MTRESTLPCNDDGQYTDSRDPTYNHWRKHSTFYALSITTTLASLLLISERNKWRASGIDFQMAIQYPVSAAFVTQLLAALFGVIHMAAICKMINYALRLRLWRASVSLDVLRTWVDMKIPRVDWDLPLRFFFPVLFMVFLSLVPAALWAGSFAPLLSTTPISMSVKIPAYENISMTKEYPMEIGNDGPSIRSSKGLFTYSVGQKLIAPLLSTAAAASSNFTASLVHPKIDNTRFSYTGRSYGVGSSVGLSDFAIGYFANVMCIYNTTSNFTLSPVDDWIYAAAGTLPDSVGGPEYSSYIGHDSKAIVAMGVAHSELSPRRYVAITVGESYAHLNNTQCELDFRPWLFAVHLLGQAFNSSIDAYSMVMGGSWPPLTQEERNLGGLTNSITAMADDMPAAYAAAQLMVGGYYNVDFSTTFDITAQVLVPAMQFGQPVFIYAIFALNTIILIVLFFESTRTDAWRGLTRFDYLDPRDLIVAASRGGVRLAKAADETVGQNDAKIPKRNGRLVVGMGRDEGGHAAIELDEERSEGLMGEGWVSYAGVGVDEEKARVREALGRKAKGRVGMFGSFKRTVKA</sequence>
<name>A0A6A5VIP0_9PLEO</name>
<accession>A0A6A5VIP0</accession>
<evidence type="ECO:0000313" key="2">
    <source>
        <dbReference type="EMBL" id="KAF1977503.1"/>
    </source>
</evidence>
<reference evidence="2" key="1">
    <citation type="journal article" date="2020" name="Stud. Mycol.">
        <title>101 Dothideomycetes genomes: a test case for predicting lifestyles and emergence of pathogens.</title>
        <authorList>
            <person name="Haridas S."/>
            <person name="Albert R."/>
            <person name="Binder M."/>
            <person name="Bloem J."/>
            <person name="Labutti K."/>
            <person name="Salamov A."/>
            <person name="Andreopoulos B."/>
            <person name="Baker S."/>
            <person name="Barry K."/>
            <person name="Bills G."/>
            <person name="Bluhm B."/>
            <person name="Cannon C."/>
            <person name="Castanera R."/>
            <person name="Culley D."/>
            <person name="Daum C."/>
            <person name="Ezra D."/>
            <person name="Gonzalez J."/>
            <person name="Henrissat B."/>
            <person name="Kuo A."/>
            <person name="Liang C."/>
            <person name="Lipzen A."/>
            <person name="Lutzoni F."/>
            <person name="Magnuson J."/>
            <person name="Mondo S."/>
            <person name="Nolan M."/>
            <person name="Ohm R."/>
            <person name="Pangilinan J."/>
            <person name="Park H.-J."/>
            <person name="Ramirez L."/>
            <person name="Alfaro M."/>
            <person name="Sun H."/>
            <person name="Tritt A."/>
            <person name="Yoshinaga Y."/>
            <person name="Zwiers L.-H."/>
            <person name="Turgeon B."/>
            <person name="Goodwin S."/>
            <person name="Spatafora J."/>
            <person name="Crous P."/>
            <person name="Grigoriev I."/>
        </authorList>
    </citation>
    <scope>NUCLEOTIDE SEQUENCE</scope>
    <source>
        <strain evidence="2">CBS 107.79</strain>
    </source>
</reference>
<keyword evidence="1" id="KW-1133">Transmembrane helix</keyword>
<feature type="transmembrane region" description="Helical" evidence="1">
    <location>
        <begin position="435"/>
        <end position="453"/>
    </location>
</feature>
<keyword evidence="1" id="KW-0472">Membrane</keyword>
<keyword evidence="3" id="KW-1185">Reference proteome</keyword>
<protein>
    <submittedName>
        <fullName evidence="2">Uncharacterized protein</fullName>
    </submittedName>
</protein>
<evidence type="ECO:0000256" key="1">
    <source>
        <dbReference type="SAM" id="Phobius"/>
    </source>
</evidence>
<dbReference type="Proteomes" id="UP000800036">
    <property type="component" value="Unassembled WGS sequence"/>
</dbReference>
<feature type="transmembrane region" description="Helical" evidence="1">
    <location>
        <begin position="30"/>
        <end position="47"/>
    </location>
</feature>
<organism evidence="2 3">
    <name type="scientific">Bimuria novae-zelandiae CBS 107.79</name>
    <dbReference type="NCBI Taxonomy" id="1447943"/>
    <lineage>
        <taxon>Eukaryota</taxon>
        <taxon>Fungi</taxon>
        <taxon>Dikarya</taxon>
        <taxon>Ascomycota</taxon>
        <taxon>Pezizomycotina</taxon>
        <taxon>Dothideomycetes</taxon>
        <taxon>Pleosporomycetidae</taxon>
        <taxon>Pleosporales</taxon>
        <taxon>Massarineae</taxon>
        <taxon>Didymosphaeriaceae</taxon>
        <taxon>Bimuria</taxon>
    </lineage>
</organism>
<keyword evidence="1" id="KW-0812">Transmembrane</keyword>
<feature type="transmembrane region" description="Helical" evidence="1">
    <location>
        <begin position="68"/>
        <end position="89"/>
    </location>
</feature>
<dbReference type="EMBL" id="ML976663">
    <property type="protein sequence ID" value="KAF1977503.1"/>
    <property type="molecule type" value="Genomic_DNA"/>
</dbReference>
<evidence type="ECO:0000313" key="3">
    <source>
        <dbReference type="Proteomes" id="UP000800036"/>
    </source>
</evidence>
<dbReference type="OrthoDB" id="529273at2759"/>